<dbReference type="OrthoDB" id="691907at2"/>
<dbReference type="InterPro" id="IPR012944">
    <property type="entry name" value="SusD_RagB_dom"/>
</dbReference>
<dbReference type="RefSeq" id="WP_090258432.1">
    <property type="nucleotide sequence ID" value="NZ_FOIR01000002.1"/>
</dbReference>
<dbReference type="SUPFAM" id="SSF48452">
    <property type="entry name" value="TPR-like"/>
    <property type="match status" value="1"/>
</dbReference>
<dbReference type="EMBL" id="FOIR01000002">
    <property type="protein sequence ID" value="SEW21633.1"/>
    <property type="molecule type" value="Genomic_DNA"/>
</dbReference>
<feature type="signal peptide" evidence="6">
    <location>
        <begin position="1"/>
        <end position="22"/>
    </location>
</feature>
<keyword evidence="10" id="KW-1185">Reference proteome</keyword>
<dbReference type="Gene3D" id="1.25.40.390">
    <property type="match status" value="1"/>
</dbReference>
<feature type="domain" description="RagB/SusD" evidence="7">
    <location>
        <begin position="353"/>
        <end position="470"/>
    </location>
</feature>
<dbReference type="Proteomes" id="UP000199437">
    <property type="component" value="Unassembled WGS sequence"/>
</dbReference>
<feature type="chain" id="PRO_5011749798" evidence="6">
    <location>
        <begin position="23"/>
        <end position="506"/>
    </location>
</feature>
<dbReference type="Pfam" id="PF07980">
    <property type="entry name" value="SusD_RagB"/>
    <property type="match status" value="1"/>
</dbReference>
<accession>A0A1I0Q418</accession>
<dbReference type="PROSITE" id="PS51257">
    <property type="entry name" value="PROKAR_LIPOPROTEIN"/>
    <property type="match status" value="1"/>
</dbReference>
<comment type="similarity">
    <text evidence="2">Belongs to the SusD family.</text>
</comment>
<sequence>MKNRLKYWSLLVAACVFFTACSDEFLEVEPKGRSLEDNYYKNAEEAYNGLVAAYDPIGWSSGDYITKLFSTNAGSDDFYAGGGNAQDITNAQVFSNYTLDAATGPQGSLWSKGFSGIFRVNTLLLKLPEIDMDDNVKARYTAELKFLRAFYYFDLIRFFYEIPLLTEPIDPDNMYNVEQVPADQVYDQIEADLLAAIPGLPTSVPRSTEAGRATQGAGHALLGKVYLWREKYAEAAQEFAAVNGTPGGTSQYGYELLDNFAELWDTSNKYNTESIMEVSHTSKSNGVWDCIGCTEGNILNIMTAPRDYNVLVPGQAPDYVSGWSFLPVTQDLVDQYDRIEDKRYPATISNIDSLAQAGTLSYTPGYQNTGFFLAKVAGKQSDVSTGGGNYELNFYQNEYEIRLADTYLLEAEALVRSGGNASRAQALLDAVRTRAGLTSVPATVENIMQERRLELAGEGHRWFDLVRTGMAASELADKGFVAGKHDRLPIPLLELTNTKLVQDPAY</sequence>
<evidence type="ECO:0000259" key="7">
    <source>
        <dbReference type="Pfam" id="PF07980"/>
    </source>
</evidence>
<reference evidence="10" key="1">
    <citation type="submission" date="2016-10" db="EMBL/GenBank/DDBJ databases">
        <authorList>
            <person name="Varghese N."/>
            <person name="Submissions S."/>
        </authorList>
    </citation>
    <scope>NUCLEOTIDE SEQUENCE [LARGE SCALE GENOMIC DNA]</scope>
    <source>
        <strain evidence="10">CGMCC 1.12402</strain>
    </source>
</reference>
<evidence type="ECO:0000256" key="6">
    <source>
        <dbReference type="SAM" id="SignalP"/>
    </source>
</evidence>
<dbReference type="GO" id="GO:0009279">
    <property type="term" value="C:cell outer membrane"/>
    <property type="evidence" value="ECO:0007669"/>
    <property type="project" value="UniProtKB-SubCell"/>
</dbReference>
<dbReference type="STRING" id="1267423.SAMN05216290_1990"/>
<name>A0A1I0Q418_9BACT</name>
<dbReference type="CDD" id="cd08977">
    <property type="entry name" value="SusD"/>
    <property type="match status" value="1"/>
</dbReference>
<comment type="subcellular location">
    <subcellularLocation>
        <location evidence="1">Cell outer membrane</location>
    </subcellularLocation>
</comment>
<evidence type="ECO:0000256" key="4">
    <source>
        <dbReference type="ARBA" id="ARBA00023136"/>
    </source>
</evidence>
<keyword evidence="3 6" id="KW-0732">Signal</keyword>
<dbReference type="InterPro" id="IPR033985">
    <property type="entry name" value="SusD-like_N"/>
</dbReference>
<proteinExistence type="inferred from homology"/>
<dbReference type="InterPro" id="IPR011990">
    <property type="entry name" value="TPR-like_helical_dom_sf"/>
</dbReference>
<evidence type="ECO:0000256" key="3">
    <source>
        <dbReference type="ARBA" id="ARBA00022729"/>
    </source>
</evidence>
<dbReference type="Pfam" id="PF14322">
    <property type="entry name" value="SusD-like_3"/>
    <property type="match status" value="1"/>
</dbReference>
<protein>
    <submittedName>
        <fullName evidence="9">Starch-binding associating with outer membrane</fullName>
    </submittedName>
</protein>
<dbReference type="AlphaFoldDB" id="A0A1I0Q418"/>
<keyword evidence="5" id="KW-0998">Cell outer membrane</keyword>
<evidence type="ECO:0000313" key="9">
    <source>
        <dbReference type="EMBL" id="SEW21633.1"/>
    </source>
</evidence>
<feature type="domain" description="SusD-like N-terminal" evidence="8">
    <location>
        <begin position="25"/>
        <end position="227"/>
    </location>
</feature>
<dbReference type="GeneID" id="99986704"/>
<organism evidence="9 10">
    <name type="scientific">Roseivirga pacifica</name>
    <dbReference type="NCBI Taxonomy" id="1267423"/>
    <lineage>
        <taxon>Bacteria</taxon>
        <taxon>Pseudomonadati</taxon>
        <taxon>Bacteroidota</taxon>
        <taxon>Cytophagia</taxon>
        <taxon>Cytophagales</taxon>
        <taxon>Roseivirgaceae</taxon>
        <taxon>Roseivirga</taxon>
    </lineage>
</organism>
<gene>
    <name evidence="9" type="ORF">SAMN05216290_1990</name>
</gene>
<keyword evidence="4" id="KW-0472">Membrane</keyword>
<evidence type="ECO:0000259" key="8">
    <source>
        <dbReference type="Pfam" id="PF14322"/>
    </source>
</evidence>
<evidence type="ECO:0000256" key="2">
    <source>
        <dbReference type="ARBA" id="ARBA00006275"/>
    </source>
</evidence>
<evidence type="ECO:0000256" key="1">
    <source>
        <dbReference type="ARBA" id="ARBA00004442"/>
    </source>
</evidence>
<evidence type="ECO:0000313" key="10">
    <source>
        <dbReference type="Proteomes" id="UP000199437"/>
    </source>
</evidence>
<evidence type="ECO:0000256" key="5">
    <source>
        <dbReference type="ARBA" id="ARBA00023237"/>
    </source>
</evidence>